<dbReference type="EMBL" id="MU128983">
    <property type="protein sequence ID" value="KAF9512719.1"/>
    <property type="molecule type" value="Genomic_DNA"/>
</dbReference>
<sequence length="188" mass="21942">MMEAGEKQYYILTLIDKLFKELPINFTVSFLYDIACQLHHSMSKWGLLPEWFWRIIFGIPALHVYGHQYVCQIMYHPHKVEAFGRTDGEGTERVWSLMSPIIRVCQVSGFHRRLYTIDAKFVYLDDNSLWRLGSWLQQHHKDAMKLILKARGELSELSIGDNELDTLAGEWNQAKAYHQAQIPSMAIV</sequence>
<comment type="caution">
    <text evidence="1">The sequence shown here is derived from an EMBL/GenBank/DDBJ whole genome shotgun (WGS) entry which is preliminary data.</text>
</comment>
<dbReference type="AlphaFoldDB" id="A0A9P6AVD0"/>
<accession>A0A9P6AVD0</accession>
<evidence type="ECO:0000313" key="2">
    <source>
        <dbReference type="Proteomes" id="UP000886523"/>
    </source>
</evidence>
<name>A0A9P6AVD0_9AGAM</name>
<evidence type="ECO:0000313" key="1">
    <source>
        <dbReference type="EMBL" id="KAF9512719.1"/>
    </source>
</evidence>
<keyword evidence="2" id="KW-1185">Reference proteome</keyword>
<dbReference type="InterPro" id="IPR040521">
    <property type="entry name" value="KDZ"/>
</dbReference>
<dbReference type="PANTHER" id="PTHR33096:SF1">
    <property type="entry name" value="CXC1-LIKE CYSTEINE CLUSTER ASSOCIATED WITH KDZ TRANSPOSASES DOMAIN-CONTAINING PROTEIN"/>
    <property type="match status" value="1"/>
</dbReference>
<organism evidence="1 2">
    <name type="scientific">Hydnum rufescens UP504</name>
    <dbReference type="NCBI Taxonomy" id="1448309"/>
    <lineage>
        <taxon>Eukaryota</taxon>
        <taxon>Fungi</taxon>
        <taxon>Dikarya</taxon>
        <taxon>Basidiomycota</taxon>
        <taxon>Agaricomycotina</taxon>
        <taxon>Agaricomycetes</taxon>
        <taxon>Cantharellales</taxon>
        <taxon>Hydnaceae</taxon>
        <taxon>Hydnum</taxon>
    </lineage>
</organism>
<reference evidence="1" key="1">
    <citation type="journal article" date="2020" name="Nat. Commun.">
        <title>Large-scale genome sequencing of mycorrhizal fungi provides insights into the early evolution of symbiotic traits.</title>
        <authorList>
            <person name="Miyauchi S."/>
            <person name="Kiss E."/>
            <person name="Kuo A."/>
            <person name="Drula E."/>
            <person name="Kohler A."/>
            <person name="Sanchez-Garcia M."/>
            <person name="Morin E."/>
            <person name="Andreopoulos B."/>
            <person name="Barry K.W."/>
            <person name="Bonito G."/>
            <person name="Buee M."/>
            <person name="Carver A."/>
            <person name="Chen C."/>
            <person name="Cichocki N."/>
            <person name="Clum A."/>
            <person name="Culley D."/>
            <person name="Crous P.W."/>
            <person name="Fauchery L."/>
            <person name="Girlanda M."/>
            <person name="Hayes R.D."/>
            <person name="Keri Z."/>
            <person name="LaButti K."/>
            <person name="Lipzen A."/>
            <person name="Lombard V."/>
            <person name="Magnuson J."/>
            <person name="Maillard F."/>
            <person name="Murat C."/>
            <person name="Nolan M."/>
            <person name="Ohm R.A."/>
            <person name="Pangilinan J."/>
            <person name="Pereira M.F."/>
            <person name="Perotto S."/>
            <person name="Peter M."/>
            <person name="Pfister S."/>
            <person name="Riley R."/>
            <person name="Sitrit Y."/>
            <person name="Stielow J.B."/>
            <person name="Szollosi G."/>
            <person name="Zifcakova L."/>
            <person name="Stursova M."/>
            <person name="Spatafora J.W."/>
            <person name="Tedersoo L."/>
            <person name="Vaario L.M."/>
            <person name="Yamada A."/>
            <person name="Yan M."/>
            <person name="Wang P."/>
            <person name="Xu J."/>
            <person name="Bruns T."/>
            <person name="Baldrian P."/>
            <person name="Vilgalys R."/>
            <person name="Dunand C."/>
            <person name="Henrissat B."/>
            <person name="Grigoriev I.V."/>
            <person name="Hibbett D."/>
            <person name="Nagy L.G."/>
            <person name="Martin F.M."/>
        </authorList>
    </citation>
    <scope>NUCLEOTIDE SEQUENCE</scope>
    <source>
        <strain evidence="1">UP504</strain>
    </source>
</reference>
<dbReference type="Proteomes" id="UP000886523">
    <property type="component" value="Unassembled WGS sequence"/>
</dbReference>
<dbReference type="OrthoDB" id="2505730at2759"/>
<protein>
    <submittedName>
        <fullName evidence="1">Uncharacterized protein</fullName>
    </submittedName>
</protein>
<proteinExistence type="predicted"/>
<dbReference type="PANTHER" id="PTHR33096">
    <property type="entry name" value="CXC2 DOMAIN-CONTAINING PROTEIN"/>
    <property type="match status" value="1"/>
</dbReference>
<gene>
    <name evidence="1" type="ORF">BS47DRAFT_1297322</name>
</gene>
<dbReference type="Pfam" id="PF18758">
    <property type="entry name" value="KDZ"/>
    <property type="match status" value="1"/>
</dbReference>